<dbReference type="Pfam" id="PF02371">
    <property type="entry name" value="Transposase_20"/>
    <property type="match status" value="1"/>
</dbReference>
<evidence type="ECO:0000313" key="3">
    <source>
        <dbReference type="EMBL" id="MCE2597403.1"/>
    </source>
</evidence>
<name>A0ABS8WGI4_9GAMM</name>
<proteinExistence type="predicted"/>
<protein>
    <submittedName>
        <fullName evidence="3">IS110 family transposase</fullName>
    </submittedName>
</protein>
<keyword evidence="4" id="KW-1185">Reference proteome</keyword>
<organism evidence="3 4">
    <name type="scientific">Motilimonas cestriensis</name>
    <dbReference type="NCBI Taxonomy" id="2742685"/>
    <lineage>
        <taxon>Bacteria</taxon>
        <taxon>Pseudomonadati</taxon>
        <taxon>Pseudomonadota</taxon>
        <taxon>Gammaproteobacteria</taxon>
        <taxon>Alteromonadales</taxon>
        <taxon>Alteromonadales genera incertae sedis</taxon>
        <taxon>Motilimonas</taxon>
    </lineage>
</organism>
<dbReference type="RefSeq" id="WP_233055139.1">
    <property type="nucleotide sequence ID" value="NZ_JAIMJA010000051.1"/>
</dbReference>
<reference evidence="3 4" key="1">
    <citation type="journal article" date="2022" name="Environ. Microbiol. Rep.">
        <title>Eco-phylogenetic analyses reveal divergent evolution of vitamin B12 metabolism in the marine bacterial family 'Psychromonadaceae'.</title>
        <authorList>
            <person name="Jin X."/>
            <person name="Yang Y."/>
            <person name="Cao H."/>
            <person name="Gao B."/>
            <person name="Zhao Z."/>
        </authorList>
    </citation>
    <scope>NUCLEOTIDE SEQUENCE [LARGE SCALE GENOMIC DNA]</scope>
    <source>
        <strain evidence="3 4">MKS20</strain>
    </source>
</reference>
<dbReference type="Pfam" id="PF01548">
    <property type="entry name" value="DEDD_Tnp_IS110"/>
    <property type="match status" value="1"/>
</dbReference>
<evidence type="ECO:0000259" key="1">
    <source>
        <dbReference type="Pfam" id="PF01548"/>
    </source>
</evidence>
<dbReference type="Proteomes" id="UP001201273">
    <property type="component" value="Unassembled WGS sequence"/>
</dbReference>
<dbReference type="EMBL" id="JAIMJA010000051">
    <property type="protein sequence ID" value="MCE2597403.1"/>
    <property type="molecule type" value="Genomic_DNA"/>
</dbReference>
<comment type="caution">
    <text evidence="3">The sequence shown here is derived from an EMBL/GenBank/DDBJ whole genome shotgun (WGS) entry which is preliminary data.</text>
</comment>
<feature type="domain" description="Transposase IS116/IS110/IS902 C-terminal" evidence="2">
    <location>
        <begin position="221"/>
        <end position="304"/>
    </location>
</feature>
<dbReference type="InterPro" id="IPR002525">
    <property type="entry name" value="Transp_IS110-like_N"/>
</dbReference>
<dbReference type="PANTHER" id="PTHR33055">
    <property type="entry name" value="TRANSPOSASE FOR INSERTION SEQUENCE ELEMENT IS1111A"/>
    <property type="match status" value="1"/>
</dbReference>
<sequence length="347" mass="39590">MNFYNNAHPYYCGIDLHARILYVCIIDLQGEIVLHQKITADKEALLTLLESYIGNIVVGVECMHCWYWVSDWCHEKGIDFVLGHALYMKAIHGGKAKNDKIDSFKIACLLRGGNFPLAYTYPKAMRAARDLLRRRTKIVRHGAMLKAHVANTNSQYNLPATELNLKNISARQQLRQQFDDPIVQRNIDMDMALLDFYAKELAQVEWFIEQQAKAMQPAYLSILRTVPGIGKILALTILFEIGDIERFESVQKFASYSRLIKCKAESAGKTYGTQGNKIGNGHLKWAFSEAAVLYLLGNDKARAYLNRLQKRMSKGKALSALAHKLGRCVYFMLKNKTVFDEQRFLNN</sequence>
<accession>A0ABS8WGI4</accession>
<evidence type="ECO:0000313" key="4">
    <source>
        <dbReference type="Proteomes" id="UP001201273"/>
    </source>
</evidence>
<dbReference type="NCBIfam" id="NF033542">
    <property type="entry name" value="transpos_IS110"/>
    <property type="match status" value="1"/>
</dbReference>
<dbReference type="PANTHER" id="PTHR33055:SF15">
    <property type="entry name" value="TRANSPOSASE-RELATED"/>
    <property type="match status" value="1"/>
</dbReference>
<dbReference type="InterPro" id="IPR003346">
    <property type="entry name" value="Transposase_20"/>
</dbReference>
<feature type="domain" description="Transposase IS110-like N-terminal" evidence="1">
    <location>
        <begin position="12"/>
        <end position="148"/>
    </location>
</feature>
<dbReference type="InterPro" id="IPR047650">
    <property type="entry name" value="Transpos_IS110"/>
</dbReference>
<evidence type="ECO:0000259" key="2">
    <source>
        <dbReference type="Pfam" id="PF02371"/>
    </source>
</evidence>
<gene>
    <name evidence="3" type="ORF">K6Y31_21780</name>
</gene>